<keyword evidence="10" id="KW-0472">Membrane</keyword>
<dbReference type="InterPro" id="IPR036097">
    <property type="entry name" value="HisK_dim/P_sf"/>
</dbReference>
<keyword evidence="9" id="KW-0902">Two-component regulatory system</keyword>
<comment type="caution">
    <text evidence="13">The sequence shown here is derived from an EMBL/GenBank/DDBJ whole genome shotgun (WGS) entry which is preliminary data.</text>
</comment>
<evidence type="ECO:0000256" key="10">
    <source>
        <dbReference type="SAM" id="Phobius"/>
    </source>
</evidence>
<dbReference type="Pfam" id="PF00672">
    <property type="entry name" value="HAMP"/>
    <property type="match status" value="1"/>
</dbReference>
<evidence type="ECO:0000256" key="1">
    <source>
        <dbReference type="ARBA" id="ARBA00000085"/>
    </source>
</evidence>
<comment type="subcellular location">
    <subcellularLocation>
        <location evidence="2">Cell membrane</location>
    </subcellularLocation>
</comment>
<dbReference type="InterPro" id="IPR003594">
    <property type="entry name" value="HATPase_dom"/>
</dbReference>
<comment type="catalytic activity">
    <reaction evidence="1">
        <text>ATP + protein L-histidine = ADP + protein N-phospho-L-histidine.</text>
        <dbReference type="EC" id="2.7.13.3"/>
    </reaction>
</comment>
<evidence type="ECO:0000256" key="8">
    <source>
        <dbReference type="ARBA" id="ARBA00022989"/>
    </source>
</evidence>
<dbReference type="InterPro" id="IPR005467">
    <property type="entry name" value="His_kinase_dom"/>
</dbReference>
<dbReference type="InterPro" id="IPR003660">
    <property type="entry name" value="HAMP_dom"/>
</dbReference>
<dbReference type="Pfam" id="PF02518">
    <property type="entry name" value="HATPase_c"/>
    <property type="match status" value="1"/>
</dbReference>
<keyword evidence="6 10" id="KW-0812">Transmembrane</keyword>
<dbReference type="SMART" id="SM00304">
    <property type="entry name" value="HAMP"/>
    <property type="match status" value="1"/>
</dbReference>
<dbReference type="InterPro" id="IPR003661">
    <property type="entry name" value="HisK_dim/P_dom"/>
</dbReference>
<keyword evidence="5 13" id="KW-0808">Transferase</keyword>
<keyword evidence="14" id="KW-1185">Reference proteome</keyword>
<dbReference type="PRINTS" id="PR00344">
    <property type="entry name" value="BCTRLSENSOR"/>
</dbReference>
<dbReference type="SMART" id="SM00387">
    <property type="entry name" value="HATPase_c"/>
    <property type="match status" value="1"/>
</dbReference>
<evidence type="ECO:0000259" key="11">
    <source>
        <dbReference type="PROSITE" id="PS50109"/>
    </source>
</evidence>
<evidence type="ECO:0000256" key="4">
    <source>
        <dbReference type="ARBA" id="ARBA00022553"/>
    </source>
</evidence>
<dbReference type="PROSITE" id="PS50109">
    <property type="entry name" value="HIS_KIN"/>
    <property type="match status" value="1"/>
</dbReference>
<dbReference type="STRING" id="1194083.BN12_900004"/>
<dbReference type="EMBL" id="CAJB01000426">
    <property type="protein sequence ID" value="CCH80380.1"/>
    <property type="molecule type" value="Genomic_DNA"/>
</dbReference>
<accession>A0A077M8M3</accession>
<evidence type="ECO:0000256" key="2">
    <source>
        <dbReference type="ARBA" id="ARBA00004236"/>
    </source>
</evidence>
<evidence type="ECO:0000256" key="9">
    <source>
        <dbReference type="ARBA" id="ARBA00023012"/>
    </source>
</evidence>
<dbReference type="SUPFAM" id="SSF47384">
    <property type="entry name" value="Homodimeric domain of signal transducing histidine kinase"/>
    <property type="match status" value="1"/>
</dbReference>
<dbReference type="CDD" id="cd00082">
    <property type="entry name" value="HisKA"/>
    <property type="match status" value="1"/>
</dbReference>
<dbReference type="SMART" id="SM00388">
    <property type="entry name" value="HisKA"/>
    <property type="match status" value="1"/>
</dbReference>
<keyword evidence="4" id="KW-0597">Phosphoprotein</keyword>
<dbReference type="Gene3D" id="6.10.340.10">
    <property type="match status" value="1"/>
</dbReference>
<evidence type="ECO:0000256" key="3">
    <source>
        <dbReference type="ARBA" id="ARBA00012438"/>
    </source>
</evidence>
<dbReference type="AlphaFoldDB" id="A0A077M8M3"/>
<dbReference type="Proteomes" id="UP000035721">
    <property type="component" value="Unassembled WGS sequence"/>
</dbReference>
<dbReference type="GO" id="GO:0005886">
    <property type="term" value="C:plasma membrane"/>
    <property type="evidence" value="ECO:0007669"/>
    <property type="project" value="UniProtKB-SubCell"/>
</dbReference>
<protein>
    <recommendedName>
        <fullName evidence="3">histidine kinase</fullName>
        <ecNumber evidence="3">2.7.13.3</ecNumber>
    </recommendedName>
</protein>
<sequence length="373" mass="39721">MTAERGLRGGLGRRLLIAQALLLVAGAGTSWLVASLVGPGIFHGHLVEARAQHGDPELVHIERAFRDSLLVAMGVALLVSVVTALAVTAWFTHRVSSSTTAVVEATRRITAGQYSARVPASSLGDEFDSLGATVNDLAQRLEDTERTRRRLLSDLGHELRTPIATIEMHLDAVEDGVRDPDDSMLQVIRGSAARLHRLADDVAAVSRAQEQQLRLSPLPTDLTEAARAAARTGQDAFDRKEVSLTVHAPSAVAAVVDQQRMQQVLANLLANALRHTPAGGHVRIDIRALPHGGAELRVEDDGEGIAPEHLPHLFERFYRSDPARSTHDGGTGIGLTISRAIVEAHGGTIDAASEGLGRGSTFVVRLPQTPSAA</sequence>
<reference evidence="13 14" key="1">
    <citation type="journal article" date="2013" name="ISME J.">
        <title>A metabolic model for members of the genus Tetrasphaera involved in enhanced biological phosphorus removal.</title>
        <authorList>
            <person name="Kristiansen R."/>
            <person name="Nguyen H.T.T."/>
            <person name="Saunders A.M."/>
            <person name="Nielsen J.L."/>
            <person name="Wimmer R."/>
            <person name="Le V.Q."/>
            <person name="McIlroy S.J."/>
            <person name="Petrovski S."/>
            <person name="Seviour R.J."/>
            <person name="Calteau A."/>
            <person name="Nielsen K.L."/>
            <person name="Nielsen P.H."/>
        </authorList>
    </citation>
    <scope>NUCLEOTIDE SEQUENCE [LARGE SCALE GENOMIC DNA]</scope>
    <source>
        <strain evidence="13 14">T1-X7</strain>
    </source>
</reference>
<dbReference type="PANTHER" id="PTHR43547">
    <property type="entry name" value="TWO-COMPONENT HISTIDINE KINASE"/>
    <property type="match status" value="1"/>
</dbReference>
<dbReference type="Gene3D" id="3.30.565.10">
    <property type="entry name" value="Histidine kinase-like ATPase, C-terminal domain"/>
    <property type="match status" value="1"/>
</dbReference>
<dbReference type="RefSeq" id="WP_048552415.1">
    <property type="nucleotide sequence ID" value="NZ_HF570958.1"/>
</dbReference>
<dbReference type="InterPro" id="IPR036890">
    <property type="entry name" value="HATPase_C_sf"/>
</dbReference>
<keyword evidence="7" id="KW-0418">Kinase</keyword>
<feature type="transmembrane region" description="Helical" evidence="10">
    <location>
        <begin position="20"/>
        <end position="42"/>
    </location>
</feature>
<proteinExistence type="predicted"/>
<evidence type="ECO:0000313" key="14">
    <source>
        <dbReference type="Proteomes" id="UP000035721"/>
    </source>
</evidence>
<dbReference type="InterPro" id="IPR004358">
    <property type="entry name" value="Sig_transdc_His_kin-like_C"/>
</dbReference>
<gene>
    <name evidence="13" type="ORF">BN12_900004</name>
</gene>
<evidence type="ECO:0000256" key="7">
    <source>
        <dbReference type="ARBA" id="ARBA00022777"/>
    </source>
</evidence>
<dbReference type="CDD" id="cd06225">
    <property type="entry name" value="HAMP"/>
    <property type="match status" value="1"/>
</dbReference>
<dbReference type="Gene3D" id="1.10.287.130">
    <property type="match status" value="1"/>
</dbReference>
<dbReference type="FunFam" id="3.30.565.10:FF:000006">
    <property type="entry name" value="Sensor histidine kinase WalK"/>
    <property type="match status" value="1"/>
</dbReference>
<dbReference type="PANTHER" id="PTHR43547:SF2">
    <property type="entry name" value="HYBRID SIGNAL TRANSDUCTION HISTIDINE KINASE C"/>
    <property type="match status" value="1"/>
</dbReference>
<feature type="domain" description="Histidine kinase" evidence="11">
    <location>
        <begin position="154"/>
        <end position="370"/>
    </location>
</feature>
<keyword evidence="8 10" id="KW-1133">Transmembrane helix</keyword>
<dbReference type="CDD" id="cd00075">
    <property type="entry name" value="HATPase"/>
    <property type="match status" value="1"/>
</dbReference>
<dbReference type="SUPFAM" id="SSF55874">
    <property type="entry name" value="ATPase domain of HSP90 chaperone/DNA topoisomerase II/histidine kinase"/>
    <property type="match status" value="1"/>
</dbReference>
<feature type="transmembrane region" description="Helical" evidence="10">
    <location>
        <begin position="69"/>
        <end position="91"/>
    </location>
</feature>
<name>A0A077M8M3_9MICO</name>
<evidence type="ECO:0000256" key="5">
    <source>
        <dbReference type="ARBA" id="ARBA00022679"/>
    </source>
</evidence>
<dbReference type="PROSITE" id="PS50885">
    <property type="entry name" value="HAMP"/>
    <property type="match status" value="1"/>
</dbReference>
<evidence type="ECO:0000259" key="12">
    <source>
        <dbReference type="PROSITE" id="PS50885"/>
    </source>
</evidence>
<evidence type="ECO:0000313" key="13">
    <source>
        <dbReference type="EMBL" id="CCH80380.1"/>
    </source>
</evidence>
<dbReference type="GO" id="GO:0000155">
    <property type="term" value="F:phosphorelay sensor kinase activity"/>
    <property type="evidence" value="ECO:0007669"/>
    <property type="project" value="InterPro"/>
</dbReference>
<evidence type="ECO:0000256" key="6">
    <source>
        <dbReference type="ARBA" id="ARBA00022692"/>
    </source>
</evidence>
<dbReference type="EC" id="2.7.13.3" evidence="3"/>
<feature type="domain" description="HAMP" evidence="12">
    <location>
        <begin position="93"/>
        <end position="146"/>
    </location>
</feature>
<organism evidence="13 14">
    <name type="scientific">Nostocoides japonicum T1-X7</name>
    <dbReference type="NCBI Taxonomy" id="1194083"/>
    <lineage>
        <taxon>Bacteria</taxon>
        <taxon>Bacillati</taxon>
        <taxon>Actinomycetota</taxon>
        <taxon>Actinomycetes</taxon>
        <taxon>Micrococcales</taxon>
        <taxon>Intrasporangiaceae</taxon>
        <taxon>Nostocoides</taxon>
    </lineage>
</organism>
<dbReference type="Pfam" id="PF00512">
    <property type="entry name" value="HisKA"/>
    <property type="match status" value="1"/>
</dbReference>